<comment type="caution">
    <text evidence="1">The sequence shown here is derived from an EMBL/GenBank/DDBJ whole genome shotgun (WGS) entry which is preliminary data.</text>
</comment>
<keyword evidence="2" id="KW-1185">Reference proteome</keyword>
<evidence type="ECO:0000313" key="2">
    <source>
        <dbReference type="Proteomes" id="UP001365542"/>
    </source>
</evidence>
<dbReference type="EMBL" id="JAVHJO010000018">
    <property type="protein sequence ID" value="KAK6524066.1"/>
    <property type="molecule type" value="Genomic_DNA"/>
</dbReference>
<sequence>MPVSTIIRLLKLLSRLKNGRLIPPRYINIGFSDSNARYRHISMSLSPTLTASHATTAVRTELNLPPEARLWIVLLPYGFEIEDYRIHSILSHLTNFKNPQDHLKHFMPRRGEFPRLPGRRYVGRKISGRERVKGLLKPWKQDALHFWVGVDDRWTAVQEYCKVVDVSICVTQERQDVSLRCQGWLREEVGMSYGLFKPLNSKNTPTVSVPQSTTIRPLSVQGGDDDGGEAAMGGLDGTGDISVTSISTEKGKRYRCQITDEFLTGKQVAATLVHPYSLMFEIQALNPEKVKTLGSSWNGLLMYEPLVKMFDEFHITIQRRQDNTDTQNSEVEGRSDFVFKVVNTHLLNRPVFAKEDVEGLESRRVLRYSDLDGKDVWFSEGNNVTPADLFIDWHAKLAVYLTEGEERAIKGQRELDELERASPSFLTHASVSSLFSHIELEMIEEDY</sequence>
<evidence type="ECO:0000313" key="1">
    <source>
        <dbReference type="EMBL" id="KAK6524066.1"/>
    </source>
</evidence>
<proteinExistence type="predicted"/>
<dbReference type="AlphaFoldDB" id="A0AAV9WSU6"/>
<reference evidence="1 2" key="1">
    <citation type="submission" date="2019-10" db="EMBL/GenBank/DDBJ databases">
        <authorList>
            <person name="Palmer J.M."/>
        </authorList>
    </citation>
    <scope>NUCLEOTIDE SEQUENCE [LARGE SCALE GENOMIC DNA]</scope>
    <source>
        <strain evidence="1 2">TWF694</strain>
    </source>
</reference>
<organism evidence="1 2">
    <name type="scientific">Orbilia ellipsospora</name>
    <dbReference type="NCBI Taxonomy" id="2528407"/>
    <lineage>
        <taxon>Eukaryota</taxon>
        <taxon>Fungi</taxon>
        <taxon>Dikarya</taxon>
        <taxon>Ascomycota</taxon>
        <taxon>Pezizomycotina</taxon>
        <taxon>Orbiliomycetes</taxon>
        <taxon>Orbiliales</taxon>
        <taxon>Orbiliaceae</taxon>
        <taxon>Orbilia</taxon>
    </lineage>
</organism>
<protein>
    <recommendedName>
        <fullName evidence="3">HNH nuclease domain-containing protein</fullName>
    </recommendedName>
</protein>
<gene>
    <name evidence="1" type="ORF">TWF694_005730</name>
</gene>
<dbReference type="Proteomes" id="UP001365542">
    <property type="component" value="Unassembled WGS sequence"/>
</dbReference>
<accession>A0AAV9WSU6</accession>
<evidence type="ECO:0008006" key="3">
    <source>
        <dbReference type="Google" id="ProtNLM"/>
    </source>
</evidence>
<name>A0AAV9WSU6_9PEZI</name>